<evidence type="ECO:0000259" key="5">
    <source>
        <dbReference type="PROSITE" id="PS51671"/>
    </source>
</evidence>
<dbReference type="InterPro" id="IPR004810">
    <property type="entry name" value="PurU"/>
</dbReference>
<evidence type="ECO:0000313" key="7">
    <source>
        <dbReference type="Proteomes" id="UP000548726"/>
    </source>
</evidence>
<comment type="catalytic activity">
    <reaction evidence="3">
        <text>(6R)-10-formyltetrahydrofolate + H2O = (6S)-5,6,7,8-tetrahydrofolate + formate + H(+)</text>
        <dbReference type="Rhea" id="RHEA:19833"/>
        <dbReference type="ChEBI" id="CHEBI:15377"/>
        <dbReference type="ChEBI" id="CHEBI:15378"/>
        <dbReference type="ChEBI" id="CHEBI:15740"/>
        <dbReference type="ChEBI" id="CHEBI:57453"/>
        <dbReference type="ChEBI" id="CHEBI:195366"/>
        <dbReference type="EC" id="3.5.1.10"/>
    </reaction>
</comment>
<dbReference type="InterPro" id="IPR044074">
    <property type="entry name" value="PurU_ACT"/>
</dbReference>
<dbReference type="AlphaFoldDB" id="A0A6V8I9R4"/>
<dbReference type="PIRSF" id="PIRSF036480">
    <property type="entry name" value="FormyFH4_hydr"/>
    <property type="match status" value="1"/>
</dbReference>
<comment type="pathway">
    <text evidence="3">Purine metabolism; IMP biosynthesis via de novo pathway; formate from 10-formyl-5,6,7,8-tetrahydrofolate: step 1/1.</text>
</comment>
<dbReference type="PANTHER" id="PTHR42706:SF1">
    <property type="entry name" value="FORMYLTETRAHYDROFOLATE DEFORMYLASE 2, MITOCHONDRIAL"/>
    <property type="match status" value="1"/>
</dbReference>
<keyword evidence="3" id="KW-0658">Purine biosynthesis</keyword>
<organism evidence="6 7">
    <name type="scientific">Acetobacter persici</name>
    <dbReference type="NCBI Taxonomy" id="1076596"/>
    <lineage>
        <taxon>Bacteria</taxon>
        <taxon>Pseudomonadati</taxon>
        <taxon>Pseudomonadota</taxon>
        <taxon>Alphaproteobacteria</taxon>
        <taxon>Acetobacterales</taxon>
        <taxon>Acetobacteraceae</taxon>
        <taxon>Acetobacter</taxon>
    </lineage>
</organism>
<evidence type="ECO:0000313" key="6">
    <source>
        <dbReference type="EMBL" id="GFE94320.1"/>
    </source>
</evidence>
<dbReference type="GO" id="GO:0008864">
    <property type="term" value="F:formyltetrahydrofolate deformylase activity"/>
    <property type="evidence" value="ECO:0007669"/>
    <property type="project" value="UniProtKB-UniRule"/>
</dbReference>
<dbReference type="InterPro" id="IPR036477">
    <property type="entry name" value="Formyl_transf_N_sf"/>
</dbReference>
<dbReference type="GO" id="GO:0006189">
    <property type="term" value="P:'de novo' IMP biosynthetic process"/>
    <property type="evidence" value="ECO:0007669"/>
    <property type="project" value="UniProtKB-UniRule"/>
</dbReference>
<dbReference type="Pfam" id="PF00551">
    <property type="entry name" value="Formyl_trans_N"/>
    <property type="match status" value="1"/>
</dbReference>
<dbReference type="UniPathway" id="UPA00074">
    <property type="reaction ID" value="UER00170"/>
</dbReference>
<evidence type="ECO:0000256" key="1">
    <source>
        <dbReference type="ARBA" id="ARBA00022563"/>
    </source>
</evidence>
<dbReference type="InterPro" id="IPR045865">
    <property type="entry name" value="ACT-like_dom_sf"/>
</dbReference>
<evidence type="ECO:0000256" key="2">
    <source>
        <dbReference type="ARBA" id="ARBA00022801"/>
    </source>
</evidence>
<dbReference type="CDD" id="cd04875">
    <property type="entry name" value="ACT_F4HF-DF"/>
    <property type="match status" value="1"/>
</dbReference>
<accession>A0A6V8I9R4</accession>
<dbReference type="NCBIfam" id="NF004684">
    <property type="entry name" value="PRK06027.1"/>
    <property type="match status" value="1"/>
</dbReference>
<comment type="similarity">
    <text evidence="3">Belongs to the PurU family.</text>
</comment>
<name>A0A6V8I9R4_9PROT</name>
<feature type="domain" description="ACT" evidence="5">
    <location>
        <begin position="43"/>
        <end position="125"/>
    </location>
</feature>
<dbReference type="NCBIfam" id="TIGR00655">
    <property type="entry name" value="PurU"/>
    <property type="match status" value="1"/>
</dbReference>
<dbReference type="CDD" id="cd08648">
    <property type="entry name" value="FMT_core_Formyl-FH4-Hydrolase_C"/>
    <property type="match status" value="1"/>
</dbReference>
<dbReference type="Pfam" id="PF01842">
    <property type="entry name" value="ACT"/>
    <property type="match status" value="1"/>
</dbReference>
<protein>
    <recommendedName>
        <fullName evidence="3 4">Formyltetrahydrofolate deformylase</fullName>
        <ecNumber evidence="3 4">3.5.1.10</ecNumber>
    </recommendedName>
    <alternativeName>
        <fullName evidence="3">Formyl-FH(4) hydrolase</fullName>
    </alternativeName>
</protein>
<evidence type="ECO:0000256" key="4">
    <source>
        <dbReference type="NCBIfam" id="TIGR00655"/>
    </source>
</evidence>
<dbReference type="GO" id="GO:0006730">
    <property type="term" value="P:one-carbon metabolic process"/>
    <property type="evidence" value="ECO:0007669"/>
    <property type="project" value="UniProtKB-KW"/>
</dbReference>
<sequence length="320" mass="35667">MARRVRCRLPDGAGLGTLRALPRAAILRRRCCYKDRRRAMHFILTFSCPDQPGIVAAVSTVLAEKGADILETHQFSDQAARQLFMRLAFTAPAPGGLAEIQTCLAPVAARFSMTMRLHDAAVLPRLIIMVSRFDHALLNLLYQVRVNWLRAEIVAIVSNHQDSATTAAQAGIPYYYWPVNRENKAEQEDRLRALVAETSADLIVLARYMQVLSDAFSTEMNGRIINIHHSFLPSFKGARPYHQAYARGVKLIGATAHYVTPDLDEGPIIEQETARVTHSLSAEDYVAAGRSVESQVLARAVKLHVEQRVMLNGHRTIIFS</sequence>
<dbReference type="InterPro" id="IPR002376">
    <property type="entry name" value="Formyl_transf_N"/>
</dbReference>
<dbReference type="PANTHER" id="PTHR42706">
    <property type="entry name" value="FORMYLTETRAHYDROFOLATE DEFORMYLASE"/>
    <property type="match status" value="1"/>
</dbReference>
<dbReference type="InterPro" id="IPR041729">
    <property type="entry name" value="Formyl-FH4-Hydrolase_C"/>
</dbReference>
<dbReference type="PROSITE" id="PS51671">
    <property type="entry name" value="ACT"/>
    <property type="match status" value="1"/>
</dbReference>
<proteinExistence type="inferred from homology"/>
<keyword evidence="7" id="KW-1185">Reference proteome</keyword>
<dbReference type="PRINTS" id="PR01575">
    <property type="entry name" value="FFH4HYDRLASE"/>
</dbReference>
<dbReference type="Gene3D" id="3.40.50.170">
    <property type="entry name" value="Formyl transferase, N-terminal domain"/>
    <property type="match status" value="1"/>
</dbReference>
<comment type="function">
    <text evidence="3">Catalyzes the hydrolysis of 10-formyltetrahydrofolate (formyl-FH4) to formate and tetrahydrofolate (FH4).</text>
</comment>
<reference evidence="6 7" key="1">
    <citation type="journal article" date="2020" name="Cell Rep.">
        <title>Local necrotic cells trigger systemic immune activation via gut microbiome dysbiosis in Drosophila.</title>
        <authorList>
            <person name="Kosakamoto H."/>
            <person name="Yamauchi T."/>
            <person name="Akuzawa-Tokita Y."/>
            <person name="Nishimura K."/>
            <person name="Soga T."/>
            <person name="Murakami T."/>
            <person name="Mori H."/>
            <person name="Yamamoto K."/>
            <person name="Miyazaki R."/>
            <person name="Koto A."/>
            <person name="Miura M."/>
            <person name="Obata F."/>
        </authorList>
    </citation>
    <scope>NUCLEOTIDE SEQUENCE [LARGE SCALE GENOMIC DNA]</scope>
    <source>
        <strain evidence="6 7">Ai</strain>
    </source>
</reference>
<dbReference type="HAMAP" id="MF_01927">
    <property type="entry name" value="PurU"/>
    <property type="match status" value="1"/>
</dbReference>
<dbReference type="EC" id="3.5.1.10" evidence="3 4"/>
<dbReference type="EMBL" id="BLJP01000011">
    <property type="protein sequence ID" value="GFE94320.1"/>
    <property type="molecule type" value="Genomic_DNA"/>
</dbReference>
<dbReference type="Proteomes" id="UP000548726">
    <property type="component" value="Unassembled WGS sequence"/>
</dbReference>
<dbReference type="SUPFAM" id="SSF55021">
    <property type="entry name" value="ACT-like"/>
    <property type="match status" value="1"/>
</dbReference>
<evidence type="ECO:0000256" key="3">
    <source>
        <dbReference type="HAMAP-Rule" id="MF_01927"/>
    </source>
</evidence>
<dbReference type="InterPro" id="IPR002912">
    <property type="entry name" value="ACT_dom"/>
</dbReference>
<dbReference type="SUPFAM" id="SSF53328">
    <property type="entry name" value="Formyltransferase"/>
    <property type="match status" value="1"/>
</dbReference>
<keyword evidence="1 3" id="KW-0554">One-carbon metabolism</keyword>
<keyword evidence="2 3" id="KW-0378">Hydrolase</keyword>
<gene>
    <name evidence="6" type="primary">purU1</name>
    <name evidence="3" type="synonym">purU</name>
    <name evidence="6" type="ORF">DmAi_23790</name>
</gene>
<dbReference type="Gene3D" id="3.30.70.260">
    <property type="match status" value="1"/>
</dbReference>
<comment type="caution">
    <text evidence="6">The sequence shown here is derived from an EMBL/GenBank/DDBJ whole genome shotgun (WGS) entry which is preliminary data.</text>
</comment>
<feature type="active site" evidence="3">
    <location>
        <position position="264"/>
    </location>
</feature>